<reference evidence="1 2" key="1">
    <citation type="submission" date="2020-08" db="EMBL/GenBank/DDBJ databases">
        <title>Sequencing the genomes of 1000 actinobacteria strains.</title>
        <authorList>
            <person name="Klenk H.-P."/>
        </authorList>
    </citation>
    <scope>NUCLEOTIDE SEQUENCE [LARGE SCALE GENOMIC DNA]</scope>
    <source>
        <strain evidence="1 2">DSM 41654</strain>
    </source>
</reference>
<evidence type="ECO:0000313" key="1">
    <source>
        <dbReference type="EMBL" id="MBB4927570.1"/>
    </source>
</evidence>
<dbReference type="Proteomes" id="UP000540506">
    <property type="component" value="Unassembled WGS sequence"/>
</dbReference>
<gene>
    <name evidence="1" type="ORF">FHR34_006665</name>
</gene>
<keyword evidence="2" id="KW-1185">Reference proteome</keyword>
<dbReference type="EMBL" id="JACHJV010000002">
    <property type="protein sequence ID" value="MBB4927570.1"/>
    <property type="molecule type" value="Genomic_DNA"/>
</dbReference>
<organism evidence="1 2">
    <name type="scientific">Kitasatospora kifunensis</name>
    <name type="common">Streptomyces kifunensis</name>
    <dbReference type="NCBI Taxonomy" id="58351"/>
    <lineage>
        <taxon>Bacteria</taxon>
        <taxon>Bacillati</taxon>
        <taxon>Actinomycetota</taxon>
        <taxon>Actinomycetes</taxon>
        <taxon>Kitasatosporales</taxon>
        <taxon>Streptomycetaceae</taxon>
        <taxon>Kitasatospora</taxon>
    </lineage>
</organism>
<name>A0A7W7VZD4_KITKI</name>
<dbReference type="AlphaFoldDB" id="A0A7W7VZD4"/>
<comment type="caution">
    <text evidence="1">The sequence shown here is derived from an EMBL/GenBank/DDBJ whole genome shotgun (WGS) entry which is preliminary data.</text>
</comment>
<evidence type="ECO:0000313" key="2">
    <source>
        <dbReference type="Proteomes" id="UP000540506"/>
    </source>
</evidence>
<protein>
    <submittedName>
        <fullName evidence="1">Uncharacterized protein</fullName>
    </submittedName>
</protein>
<accession>A0A7W7VZD4</accession>
<sequence length="126" mass="13230">MLATVDRGAPGGFAAARGLGDRAVDGDLVQSQADDPVVGLQRDLLEPGEDSNSDPLVATIADRGDRAGRVGDRLIGATEAQELDHLLEDAPVTDAGPAAPQRKLRIVDRTLGQQGRELVPERFGQP</sequence>
<proteinExistence type="predicted"/>